<accession>A0A932MNE4</accession>
<keyword evidence="2 7" id="KW-0285">Flavoprotein</keyword>
<dbReference type="EC" id="1.8.1.9" evidence="7"/>
<dbReference type="PROSITE" id="PS00573">
    <property type="entry name" value="PYRIDINE_REDOX_2"/>
    <property type="match status" value="1"/>
</dbReference>
<dbReference type="GO" id="GO:0004791">
    <property type="term" value="F:thioredoxin-disulfide reductase (NADPH) activity"/>
    <property type="evidence" value="ECO:0007669"/>
    <property type="project" value="UniProtKB-UniRule"/>
</dbReference>
<name>A0A932MNE4_UNCTE</name>
<keyword evidence="5" id="KW-1015">Disulfide bond</keyword>
<comment type="catalytic activity">
    <reaction evidence="7">
        <text>[thioredoxin]-dithiol + NADP(+) = [thioredoxin]-disulfide + NADPH + H(+)</text>
        <dbReference type="Rhea" id="RHEA:20345"/>
        <dbReference type="Rhea" id="RHEA-COMP:10698"/>
        <dbReference type="Rhea" id="RHEA-COMP:10700"/>
        <dbReference type="ChEBI" id="CHEBI:15378"/>
        <dbReference type="ChEBI" id="CHEBI:29950"/>
        <dbReference type="ChEBI" id="CHEBI:50058"/>
        <dbReference type="ChEBI" id="CHEBI:57783"/>
        <dbReference type="ChEBI" id="CHEBI:58349"/>
        <dbReference type="EC" id="1.8.1.9"/>
    </reaction>
</comment>
<dbReference type="AlphaFoldDB" id="A0A932MNE4"/>
<reference evidence="10" key="1">
    <citation type="submission" date="2020-07" db="EMBL/GenBank/DDBJ databases">
        <title>Huge and variable diversity of episymbiotic CPR bacteria and DPANN archaea in groundwater ecosystems.</title>
        <authorList>
            <person name="He C.Y."/>
            <person name="Keren R."/>
            <person name="Whittaker M."/>
            <person name="Farag I.F."/>
            <person name="Doudna J."/>
            <person name="Cate J.H.D."/>
            <person name="Banfield J.F."/>
        </authorList>
    </citation>
    <scope>NUCLEOTIDE SEQUENCE</scope>
    <source>
        <strain evidence="10">NC_groundwater_763_Ag_S-0.2um_68_21</strain>
    </source>
</reference>
<evidence type="ECO:0000313" key="10">
    <source>
        <dbReference type="EMBL" id="MBI3127678.1"/>
    </source>
</evidence>
<comment type="cofactor">
    <cofactor evidence="8">
        <name>FAD</name>
        <dbReference type="ChEBI" id="CHEBI:57692"/>
    </cofactor>
    <text evidence="8">Binds 1 FAD per subunit.</text>
</comment>
<evidence type="ECO:0000256" key="1">
    <source>
        <dbReference type="ARBA" id="ARBA00009333"/>
    </source>
</evidence>
<dbReference type="PRINTS" id="PR00368">
    <property type="entry name" value="FADPNR"/>
</dbReference>
<comment type="caution">
    <text evidence="10">The sequence shown here is derived from an EMBL/GenBank/DDBJ whole genome shotgun (WGS) entry which is preliminary data.</text>
</comment>
<dbReference type="PANTHER" id="PTHR48105">
    <property type="entry name" value="THIOREDOXIN REDUCTASE 1-RELATED-RELATED"/>
    <property type="match status" value="1"/>
</dbReference>
<keyword evidence="3 7" id="KW-0274">FAD</keyword>
<evidence type="ECO:0000259" key="9">
    <source>
        <dbReference type="Pfam" id="PF07992"/>
    </source>
</evidence>
<dbReference type="Gene3D" id="3.50.50.60">
    <property type="entry name" value="FAD/NAD(P)-binding domain"/>
    <property type="match status" value="2"/>
</dbReference>
<feature type="domain" description="FAD/NAD(P)-binding" evidence="9">
    <location>
        <begin position="6"/>
        <end position="292"/>
    </location>
</feature>
<dbReference type="NCBIfam" id="TIGR01292">
    <property type="entry name" value="TRX_reduct"/>
    <property type="match status" value="1"/>
</dbReference>
<evidence type="ECO:0000256" key="6">
    <source>
        <dbReference type="ARBA" id="ARBA00023284"/>
    </source>
</evidence>
<evidence type="ECO:0000256" key="2">
    <source>
        <dbReference type="ARBA" id="ARBA00022630"/>
    </source>
</evidence>
<organism evidence="10 11">
    <name type="scientific">Tectimicrobiota bacterium</name>
    <dbReference type="NCBI Taxonomy" id="2528274"/>
    <lineage>
        <taxon>Bacteria</taxon>
        <taxon>Pseudomonadati</taxon>
        <taxon>Nitrospinota/Tectimicrobiota group</taxon>
        <taxon>Candidatus Tectimicrobiota</taxon>
    </lineage>
</organism>
<dbReference type="SUPFAM" id="SSF51905">
    <property type="entry name" value="FAD/NAD(P)-binding domain"/>
    <property type="match status" value="1"/>
</dbReference>
<evidence type="ECO:0000256" key="4">
    <source>
        <dbReference type="ARBA" id="ARBA00023002"/>
    </source>
</evidence>
<proteinExistence type="inferred from homology"/>
<dbReference type="GO" id="GO:0019430">
    <property type="term" value="P:removal of superoxide radicals"/>
    <property type="evidence" value="ECO:0007669"/>
    <property type="project" value="UniProtKB-UniRule"/>
</dbReference>
<evidence type="ECO:0000256" key="3">
    <source>
        <dbReference type="ARBA" id="ARBA00022827"/>
    </source>
</evidence>
<evidence type="ECO:0000256" key="5">
    <source>
        <dbReference type="ARBA" id="ARBA00023157"/>
    </source>
</evidence>
<dbReference type="InterPro" id="IPR005982">
    <property type="entry name" value="Thioredox_Rdtase"/>
</dbReference>
<keyword evidence="6 7" id="KW-0676">Redox-active center</keyword>
<evidence type="ECO:0000313" key="11">
    <source>
        <dbReference type="Proteomes" id="UP000782312"/>
    </source>
</evidence>
<comment type="subunit">
    <text evidence="7">Homodimer.</text>
</comment>
<keyword evidence="4 7" id="KW-0560">Oxidoreductase</keyword>
<dbReference type="InterPro" id="IPR050097">
    <property type="entry name" value="Ferredoxin-NADP_redctase_2"/>
</dbReference>
<evidence type="ECO:0000256" key="8">
    <source>
        <dbReference type="RuleBase" id="RU003881"/>
    </source>
</evidence>
<dbReference type="Pfam" id="PF07992">
    <property type="entry name" value="Pyr_redox_2"/>
    <property type="match status" value="1"/>
</dbReference>
<keyword evidence="8" id="KW-0521">NADP</keyword>
<dbReference type="InterPro" id="IPR023753">
    <property type="entry name" value="FAD/NAD-binding_dom"/>
</dbReference>
<dbReference type="EMBL" id="JACPUR010000019">
    <property type="protein sequence ID" value="MBI3127678.1"/>
    <property type="molecule type" value="Genomic_DNA"/>
</dbReference>
<dbReference type="Proteomes" id="UP000782312">
    <property type="component" value="Unassembled WGS sequence"/>
</dbReference>
<sequence>MADRDYDIIIVGGGPAGLTAGLYASRSKLNVVCYEKLAPGGEILNTEFVEDYPGFELIGGQELAAKFAEHAQKFGLKIELEEVTEIRRDGDDFVVRTTEGERRCGAVIYTPGGTPRKLGIPGEQKYAGKGVSYCALCDGAFFQDEVITVVGGGNSAVEEGMFLTKYGTKVYLIHRRDQFRAHAVAVDRLKENPKAEIILDTVPEEVIGDEKEMKKLRVRNVKTGEVREIEAQGLFVFVGFVPNTGLIKEPVKKDEAGFIITDQNMATNIPGLFVAGDCRSQLIRQITNAVGDATTAAVAAEKYLEAQAEGKKLRAKAPAAAL</sequence>
<dbReference type="PRINTS" id="PR00469">
    <property type="entry name" value="PNDRDTASEII"/>
</dbReference>
<dbReference type="InterPro" id="IPR008255">
    <property type="entry name" value="Pyr_nucl-diS_OxRdtase_2_AS"/>
</dbReference>
<dbReference type="GO" id="GO:0005737">
    <property type="term" value="C:cytoplasm"/>
    <property type="evidence" value="ECO:0007669"/>
    <property type="project" value="InterPro"/>
</dbReference>
<protein>
    <recommendedName>
        <fullName evidence="7">Thioredoxin reductase</fullName>
        <ecNumber evidence="7">1.8.1.9</ecNumber>
    </recommendedName>
</protein>
<evidence type="ECO:0000256" key="7">
    <source>
        <dbReference type="RuleBase" id="RU003880"/>
    </source>
</evidence>
<dbReference type="InterPro" id="IPR036188">
    <property type="entry name" value="FAD/NAD-bd_sf"/>
</dbReference>
<comment type="similarity">
    <text evidence="1 7">Belongs to the class-II pyridine nucleotide-disulfide oxidoreductase family.</text>
</comment>
<gene>
    <name evidence="10" type="primary">trxB</name>
    <name evidence="10" type="ORF">HYZ11_08760</name>
</gene>